<dbReference type="AlphaFoldDB" id="A0A9P8PST1"/>
<gene>
    <name evidence="1" type="ORF">OGATHE_001452</name>
</gene>
<proteinExistence type="predicted"/>
<accession>A0A9P8PST1</accession>
<comment type="caution">
    <text evidence="1">The sequence shown here is derived from an EMBL/GenBank/DDBJ whole genome shotgun (WGS) entry which is preliminary data.</text>
</comment>
<dbReference type="Proteomes" id="UP000788993">
    <property type="component" value="Unassembled WGS sequence"/>
</dbReference>
<reference evidence="1" key="2">
    <citation type="submission" date="2021-01" db="EMBL/GenBank/DDBJ databases">
        <authorList>
            <person name="Schikora-Tamarit M.A."/>
        </authorList>
    </citation>
    <scope>NUCLEOTIDE SEQUENCE</scope>
    <source>
        <strain evidence="1">NCAIM Y.01608</strain>
    </source>
</reference>
<dbReference type="EMBL" id="JAEUBD010000146">
    <property type="protein sequence ID" value="KAH3676962.1"/>
    <property type="molecule type" value="Genomic_DNA"/>
</dbReference>
<evidence type="ECO:0000313" key="2">
    <source>
        <dbReference type="Proteomes" id="UP000788993"/>
    </source>
</evidence>
<keyword evidence="2" id="KW-1185">Reference proteome</keyword>
<sequence>MRRSNRRTSAMADARLIISLKMVLETRGWYGQTALGPPLTQQFELESEFMSIQADFSPPNRLIRVRCSNGEEGTVKT</sequence>
<organism evidence="1 2">
    <name type="scientific">Ogataea polymorpha</name>
    <dbReference type="NCBI Taxonomy" id="460523"/>
    <lineage>
        <taxon>Eukaryota</taxon>
        <taxon>Fungi</taxon>
        <taxon>Dikarya</taxon>
        <taxon>Ascomycota</taxon>
        <taxon>Saccharomycotina</taxon>
        <taxon>Pichiomycetes</taxon>
        <taxon>Pichiales</taxon>
        <taxon>Pichiaceae</taxon>
        <taxon>Ogataea</taxon>
    </lineage>
</organism>
<evidence type="ECO:0000313" key="1">
    <source>
        <dbReference type="EMBL" id="KAH3676962.1"/>
    </source>
</evidence>
<protein>
    <submittedName>
        <fullName evidence="1">Uncharacterized protein</fullName>
    </submittedName>
</protein>
<reference evidence="1" key="1">
    <citation type="journal article" date="2021" name="Open Biol.">
        <title>Shared evolutionary footprints suggest mitochondrial oxidative damage underlies multiple complex I losses in fungi.</title>
        <authorList>
            <person name="Schikora-Tamarit M.A."/>
            <person name="Marcet-Houben M."/>
            <person name="Nosek J."/>
            <person name="Gabaldon T."/>
        </authorList>
    </citation>
    <scope>NUCLEOTIDE SEQUENCE</scope>
    <source>
        <strain evidence="1">NCAIM Y.01608</strain>
    </source>
</reference>
<name>A0A9P8PST1_9ASCO</name>